<name>A0A2I7N9Q4_9NEIS</name>
<dbReference type="EMBL" id="CP024847">
    <property type="protein sequence ID" value="AUR53199.1"/>
    <property type="molecule type" value="Genomic_DNA"/>
</dbReference>
<dbReference type="Gene3D" id="1.10.1420.10">
    <property type="match status" value="2"/>
</dbReference>
<evidence type="ECO:0000256" key="9">
    <source>
        <dbReference type="HAMAP-Rule" id="MF_00096"/>
    </source>
</evidence>
<dbReference type="Gene3D" id="3.40.50.300">
    <property type="entry name" value="P-loop containing nucleotide triphosphate hydrolases"/>
    <property type="match status" value="1"/>
</dbReference>
<dbReference type="InterPro" id="IPR007861">
    <property type="entry name" value="DNA_mismatch_repair_MutS_clamp"/>
</dbReference>
<dbReference type="InterPro" id="IPR007696">
    <property type="entry name" value="DNA_mismatch_repair_MutS_core"/>
</dbReference>
<dbReference type="InterPro" id="IPR000432">
    <property type="entry name" value="DNA_mismatch_repair_MutS_C"/>
</dbReference>
<dbReference type="Gene3D" id="3.30.420.110">
    <property type="entry name" value="MutS, connector domain"/>
    <property type="match status" value="1"/>
</dbReference>
<dbReference type="SUPFAM" id="SSF53150">
    <property type="entry name" value="DNA repair protein MutS, domain II"/>
    <property type="match status" value="1"/>
</dbReference>
<dbReference type="Pfam" id="PF05192">
    <property type="entry name" value="MutS_III"/>
    <property type="match status" value="1"/>
</dbReference>
<dbReference type="InterPro" id="IPR017261">
    <property type="entry name" value="DNA_mismatch_repair_MutS/MSH"/>
</dbReference>
<evidence type="ECO:0000256" key="5">
    <source>
        <dbReference type="ARBA" id="ARBA00022840"/>
    </source>
</evidence>
<reference evidence="14" key="1">
    <citation type="submission" date="2017-11" db="EMBL/GenBank/DDBJ databases">
        <authorList>
            <person name="Chan K.G."/>
            <person name="Lee L.S."/>
        </authorList>
    </citation>
    <scope>NUCLEOTIDE SEQUENCE [LARGE SCALE GENOMIC DNA]</scope>
    <source>
        <strain evidence="14">DSM 100970</strain>
    </source>
</reference>
<evidence type="ECO:0000313" key="14">
    <source>
        <dbReference type="Proteomes" id="UP000236655"/>
    </source>
</evidence>
<dbReference type="InterPro" id="IPR045076">
    <property type="entry name" value="MutS"/>
</dbReference>
<proteinExistence type="inferred from homology"/>
<evidence type="ECO:0000256" key="3">
    <source>
        <dbReference type="ARBA" id="ARBA00022741"/>
    </source>
</evidence>
<keyword evidence="11" id="KW-0175">Coiled coil</keyword>
<dbReference type="InterPro" id="IPR036187">
    <property type="entry name" value="DNA_mismatch_repair_MutS_sf"/>
</dbReference>
<dbReference type="FunFam" id="3.40.1170.10:FF:000001">
    <property type="entry name" value="DNA mismatch repair protein MutS"/>
    <property type="match status" value="1"/>
</dbReference>
<comment type="similarity">
    <text evidence="1 9 10">Belongs to the DNA mismatch repair MutS family.</text>
</comment>
<dbReference type="InterPro" id="IPR016151">
    <property type="entry name" value="DNA_mismatch_repair_MutS_N"/>
</dbReference>
<dbReference type="SUPFAM" id="SSF52540">
    <property type="entry name" value="P-loop containing nucleoside triphosphate hydrolases"/>
    <property type="match status" value="1"/>
</dbReference>
<dbReference type="Pfam" id="PF01624">
    <property type="entry name" value="MutS_I"/>
    <property type="match status" value="1"/>
</dbReference>
<keyword evidence="4 9" id="KW-0227">DNA damage</keyword>
<dbReference type="SUPFAM" id="SSF48334">
    <property type="entry name" value="DNA repair protein MutS, domain III"/>
    <property type="match status" value="1"/>
</dbReference>
<dbReference type="HAMAP" id="MF_00096">
    <property type="entry name" value="MutS"/>
    <property type="match status" value="1"/>
</dbReference>
<keyword evidence="14" id="KW-1185">Reference proteome</keyword>
<sequence length="846" mass="95103">MMQQYLRIKADYPDMLLFYRMGDFYELFFEDAELGSRLLGITLTQRGSSAGTPIKMAGVPFHSADQYLTKMVKLGQSVVIVDQVGEVTGKGPVERKVTRIITPGTLTDETLLNDKEDNQILAIYQKNNQCGLAWISLSGGSFLISECVASDLQNQIERIRPAEIIASENLIKQLKIIRPNLAYKIIPEWHFEYDLNLRRLCEHFLVNDLDGFGISHYHQAIISAGIILDYAKQTQNNQLPHINSVIYDNQNDYLILDAISRKNLEISETIRGEKAPTLFSVMDQCASTMGSRLLDKWLNNPLRDHKEIRARQEAVKVLQENYNQIHGVLKQVSDIERISSRIGLRTARPRDLSGLRDSLQLIPQLGFIREYCSISLIAEIYAKFSEVSQEIYSYLLAAIKPEPKLLIREGDVINEGYNPELDRLRSINTDGSQFILELEAKERERTGIANLKVEYNRVHGYFIEISRSNLDKAPVEYRRTQTLKNAERFTTPELKSFENEVLAANDKALALEKKIYEEILDFLNQHLSQLQQLADAIATLDVLASFAKVSLLGNYCCPELINHHQIRIDDGRHPVVEKQIDQFIANSINVDDTSKFLMITGPNMGGKSTYMRQVAIICLLAHCGCYVPATKAVIGVIDRIFTRIGASDDLSGGKSTFMVEMSETANILNNATSQSLVIMDEVGRGTSTFDGLALAYAIARYLIEKCAAYSLFATHYFELTDLANHYAKVANVHLSAVEHKDQIVFMHHVESGPAAKSYGIQVASLAGVPKPVLATAKKYLQHLEDGSEKQAKLDLFSIDAALTDEYPSSLSPNEEAVLSKLRQVDPNDLTAKQALDLLYELQQKLR</sequence>
<dbReference type="SMART" id="SM00534">
    <property type="entry name" value="MUTSac"/>
    <property type="match status" value="1"/>
</dbReference>
<dbReference type="InterPro" id="IPR005748">
    <property type="entry name" value="DNA_mismatch_repair_MutS"/>
</dbReference>
<evidence type="ECO:0000256" key="4">
    <source>
        <dbReference type="ARBA" id="ARBA00022763"/>
    </source>
</evidence>
<dbReference type="PANTHER" id="PTHR11361">
    <property type="entry name" value="DNA MISMATCH REPAIR PROTEIN MUTS FAMILY MEMBER"/>
    <property type="match status" value="1"/>
</dbReference>
<dbReference type="SUPFAM" id="SSF55271">
    <property type="entry name" value="DNA repair protein MutS, domain I"/>
    <property type="match status" value="1"/>
</dbReference>
<gene>
    <name evidence="9 13" type="primary">mutS</name>
    <name evidence="13" type="ORF">CUN60_11400</name>
</gene>
<dbReference type="InterPro" id="IPR027417">
    <property type="entry name" value="P-loop_NTPase"/>
</dbReference>
<evidence type="ECO:0000256" key="11">
    <source>
        <dbReference type="SAM" id="Coils"/>
    </source>
</evidence>
<keyword evidence="6 9" id="KW-0238">DNA-binding</keyword>
<dbReference type="Pfam" id="PF00488">
    <property type="entry name" value="MutS_V"/>
    <property type="match status" value="1"/>
</dbReference>
<feature type="coiled-coil region" evidence="11">
    <location>
        <begin position="494"/>
        <end position="533"/>
    </location>
</feature>
<evidence type="ECO:0000313" key="13">
    <source>
        <dbReference type="EMBL" id="AUR53199.1"/>
    </source>
</evidence>
<evidence type="ECO:0000256" key="2">
    <source>
        <dbReference type="ARBA" id="ARBA00021982"/>
    </source>
</evidence>
<evidence type="ECO:0000256" key="7">
    <source>
        <dbReference type="ARBA" id="ARBA00023204"/>
    </source>
</evidence>
<evidence type="ECO:0000256" key="1">
    <source>
        <dbReference type="ARBA" id="ARBA00006271"/>
    </source>
</evidence>
<accession>A0A2I7N9Q4</accession>
<dbReference type="PANTHER" id="PTHR11361:SF34">
    <property type="entry name" value="DNA MISMATCH REPAIR PROTEIN MSH1, MITOCHONDRIAL"/>
    <property type="match status" value="1"/>
</dbReference>
<feature type="binding site" evidence="9">
    <location>
        <begin position="601"/>
        <end position="608"/>
    </location>
    <ligand>
        <name>ATP</name>
        <dbReference type="ChEBI" id="CHEBI:30616"/>
    </ligand>
</feature>
<dbReference type="CDD" id="cd03284">
    <property type="entry name" value="ABC_MutS1"/>
    <property type="match status" value="1"/>
</dbReference>
<protein>
    <recommendedName>
        <fullName evidence="2 9">DNA mismatch repair protein MutS</fullName>
    </recommendedName>
</protein>
<keyword evidence="5 9" id="KW-0067">ATP-binding</keyword>
<dbReference type="GO" id="GO:0005829">
    <property type="term" value="C:cytosol"/>
    <property type="evidence" value="ECO:0007669"/>
    <property type="project" value="TreeGrafter"/>
</dbReference>
<feature type="domain" description="DNA mismatch repair proteins mutS family" evidence="12">
    <location>
        <begin position="675"/>
        <end position="691"/>
    </location>
</feature>
<dbReference type="FunFam" id="1.10.1420.10:FF:000001">
    <property type="entry name" value="DNA mismatch repair protein MutS"/>
    <property type="match status" value="1"/>
</dbReference>
<dbReference type="KEGG" id="nba:CUN60_11400"/>
<dbReference type="SMART" id="SM00533">
    <property type="entry name" value="MUTSd"/>
    <property type="match status" value="1"/>
</dbReference>
<dbReference type="GO" id="GO:0006298">
    <property type="term" value="P:mismatch repair"/>
    <property type="evidence" value="ECO:0007669"/>
    <property type="project" value="UniProtKB-UniRule"/>
</dbReference>
<dbReference type="Gene3D" id="6.10.140.430">
    <property type="match status" value="1"/>
</dbReference>
<dbReference type="GO" id="GO:0005524">
    <property type="term" value="F:ATP binding"/>
    <property type="evidence" value="ECO:0007669"/>
    <property type="project" value="UniProtKB-UniRule"/>
</dbReference>
<keyword evidence="7 9" id="KW-0234">DNA repair</keyword>
<organism evidence="13 14">
    <name type="scientific">Aquella oligotrophica</name>
    <dbReference type="NCBI Taxonomy" id="2067065"/>
    <lineage>
        <taxon>Bacteria</taxon>
        <taxon>Pseudomonadati</taxon>
        <taxon>Pseudomonadota</taxon>
        <taxon>Betaproteobacteria</taxon>
        <taxon>Neisseriales</taxon>
        <taxon>Neisseriaceae</taxon>
        <taxon>Aquella</taxon>
    </lineage>
</organism>
<dbReference type="NCBIfam" id="NF003810">
    <property type="entry name" value="PRK05399.1"/>
    <property type="match status" value="1"/>
</dbReference>
<dbReference type="Gene3D" id="3.40.1170.10">
    <property type="entry name" value="DNA repair protein MutS, domain I"/>
    <property type="match status" value="1"/>
</dbReference>
<dbReference type="Pfam" id="PF05188">
    <property type="entry name" value="MutS_II"/>
    <property type="match status" value="1"/>
</dbReference>
<dbReference type="InterPro" id="IPR036678">
    <property type="entry name" value="MutS_con_dom_sf"/>
</dbReference>
<dbReference type="OrthoDB" id="9802448at2"/>
<dbReference type="AlphaFoldDB" id="A0A2I7N9Q4"/>
<evidence type="ECO:0000256" key="6">
    <source>
        <dbReference type="ARBA" id="ARBA00023125"/>
    </source>
</evidence>
<dbReference type="GO" id="GO:0003684">
    <property type="term" value="F:damaged DNA binding"/>
    <property type="evidence" value="ECO:0007669"/>
    <property type="project" value="UniProtKB-UniRule"/>
</dbReference>
<dbReference type="PIRSF" id="PIRSF037677">
    <property type="entry name" value="DNA_mis_repair_Msh6"/>
    <property type="match status" value="1"/>
</dbReference>
<dbReference type="Proteomes" id="UP000236655">
    <property type="component" value="Chromosome"/>
</dbReference>
<evidence type="ECO:0000256" key="10">
    <source>
        <dbReference type="RuleBase" id="RU003756"/>
    </source>
</evidence>
<dbReference type="InterPro" id="IPR007695">
    <property type="entry name" value="DNA_mismatch_repair_MutS-lik_N"/>
</dbReference>
<dbReference type="NCBIfam" id="TIGR01070">
    <property type="entry name" value="mutS1"/>
    <property type="match status" value="1"/>
</dbReference>
<dbReference type="GO" id="GO:0030983">
    <property type="term" value="F:mismatched DNA binding"/>
    <property type="evidence" value="ECO:0007669"/>
    <property type="project" value="InterPro"/>
</dbReference>
<evidence type="ECO:0000256" key="8">
    <source>
        <dbReference type="ARBA" id="ARBA00024647"/>
    </source>
</evidence>
<dbReference type="InterPro" id="IPR007860">
    <property type="entry name" value="DNA_mmatch_repair_MutS_con_dom"/>
</dbReference>
<keyword evidence="3 9" id="KW-0547">Nucleotide-binding</keyword>
<evidence type="ECO:0000259" key="12">
    <source>
        <dbReference type="PROSITE" id="PS00486"/>
    </source>
</evidence>
<dbReference type="Pfam" id="PF05190">
    <property type="entry name" value="MutS_IV"/>
    <property type="match status" value="1"/>
</dbReference>
<comment type="function">
    <text evidence="8 9">This protein is involved in the repair of mismatches in DNA. It is possible that it carries out the mismatch recognition step. This protein has a weak ATPase activity.</text>
</comment>
<dbReference type="PROSITE" id="PS00486">
    <property type="entry name" value="DNA_MISMATCH_REPAIR_2"/>
    <property type="match status" value="1"/>
</dbReference>
<dbReference type="GO" id="GO:0140664">
    <property type="term" value="F:ATP-dependent DNA damage sensor activity"/>
    <property type="evidence" value="ECO:0007669"/>
    <property type="project" value="InterPro"/>
</dbReference>
<dbReference type="FunFam" id="3.40.50.300:FF:000870">
    <property type="entry name" value="MutS protein homolog 4"/>
    <property type="match status" value="1"/>
</dbReference>